<dbReference type="NCBIfam" id="TIGR02895">
    <property type="entry name" value="spore_sigI"/>
    <property type="match status" value="1"/>
</dbReference>
<comment type="activity regulation">
    <text evidence="6">Negatively regulated by the anti-sigma-I factor RsgI.</text>
</comment>
<dbReference type="Pfam" id="PF04542">
    <property type="entry name" value="Sigma70_r2"/>
    <property type="match status" value="1"/>
</dbReference>
<sequence>MSHPSINERVMMIKSNKDEISHLIEEYRPFIASVVEKYLGRRVEYGIDDELSIAMIAFNEAVQRYDIEKGNFLTFAKNVIRSRLVDYYRRERKNRETVVYIAQNQEYDEEYELDISIDESIKKHREEEISEQRRLEILEIKKELEKWGLTFSDVARSSPRQEGTRRIYLQVIDFIMASPEILDTIKRKKYLPIDKIEKATKIPRKKIERGRNYIIAAVIILSGDYRYIKEYIKWR</sequence>
<keyword evidence="1 6" id="KW-0963">Cytoplasm</keyword>
<keyword evidence="9" id="KW-1185">Reference proteome</keyword>
<keyword evidence="5 6" id="KW-0804">Transcription</keyword>
<dbReference type="InterPro" id="IPR013325">
    <property type="entry name" value="RNA_pol_sigma_r2"/>
</dbReference>
<evidence type="ECO:0000256" key="6">
    <source>
        <dbReference type="HAMAP-Rule" id="MF_02064"/>
    </source>
</evidence>
<evidence type="ECO:0000313" key="8">
    <source>
        <dbReference type="EMBL" id="TYP58773.1"/>
    </source>
</evidence>
<protein>
    <recommendedName>
        <fullName evidence="6">RNA polymerase sigma factor SigI</fullName>
    </recommendedName>
</protein>
<keyword evidence="6" id="KW-0346">Stress response</keyword>
<proteinExistence type="inferred from homology"/>
<dbReference type="GO" id="GO:0005737">
    <property type="term" value="C:cytoplasm"/>
    <property type="evidence" value="ECO:0007669"/>
    <property type="project" value="UniProtKB-SubCell"/>
</dbReference>
<evidence type="ECO:0000256" key="5">
    <source>
        <dbReference type="ARBA" id="ARBA00023163"/>
    </source>
</evidence>
<organism evidence="8 9">
    <name type="scientific">Thermosediminibacter litoriperuensis</name>
    <dbReference type="NCBI Taxonomy" id="291989"/>
    <lineage>
        <taxon>Bacteria</taxon>
        <taxon>Bacillati</taxon>
        <taxon>Bacillota</taxon>
        <taxon>Clostridia</taxon>
        <taxon>Thermosediminibacterales</taxon>
        <taxon>Thermosediminibacteraceae</taxon>
        <taxon>Thermosediminibacter</taxon>
    </lineage>
</organism>
<reference evidence="8 9" key="1">
    <citation type="submission" date="2019-07" db="EMBL/GenBank/DDBJ databases">
        <title>Genomic Encyclopedia of Type Strains, Phase I: the one thousand microbial genomes (KMG-I) project.</title>
        <authorList>
            <person name="Kyrpides N."/>
        </authorList>
    </citation>
    <scope>NUCLEOTIDE SEQUENCE [LARGE SCALE GENOMIC DNA]</scope>
    <source>
        <strain evidence="8 9">DSM 16647</strain>
    </source>
</reference>
<dbReference type="GO" id="GO:0003677">
    <property type="term" value="F:DNA binding"/>
    <property type="evidence" value="ECO:0007669"/>
    <property type="project" value="UniProtKB-UniRule"/>
</dbReference>
<comment type="caution">
    <text evidence="8">The sequence shown here is derived from an EMBL/GenBank/DDBJ whole genome shotgun (WGS) entry which is preliminary data.</text>
</comment>
<dbReference type="NCBIfam" id="TIGR02937">
    <property type="entry name" value="sigma70-ECF"/>
    <property type="match status" value="1"/>
</dbReference>
<dbReference type="EMBL" id="VNHO01000002">
    <property type="protein sequence ID" value="TYP58773.1"/>
    <property type="molecule type" value="Genomic_DNA"/>
</dbReference>
<evidence type="ECO:0000256" key="3">
    <source>
        <dbReference type="ARBA" id="ARBA00023082"/>
    </source>
</evidence>
<dbReference type="SUPFAM" id="SSF88946">
    <property type="entry name" value="Sigma2 domain of RNA polymerase sigma factors"/>
    <property type="match status" value="1"/>
</dbReference>
<comment type="subcellular location">
    <subcellularLocation>
        <location evidence="6">Cytoplasm</location>
    </subcellularLocation>
</comment>
<accession>A0A5S5B0Y0</accession>
<dbReference type="InterPro" id="IPR014284">
    <property type="entry name" value="RNA_pol_sigma-70_dom"/>
</dbReference>
<keyword evidence="3 6" id="KW-0731">Sigma factor</keyword>
<evidence type="ECO:0000256" key="2">
    <source>
        <dbReference type="ARBA" id="ARBA00023015"/>
    </source>
</evidence>
<dbReference type="HAMAP" id="MF_02064">
    <property type="entry name" value="Sigma70_SigI"/>
    <property type="match status" value="1"/>
</dbReference>
<dbReference type="RefSeq" id="WP_148865829.1">
    <property type="nucleotide sequence ID" value="NZ_VNHO01000002.1"/>
</dbReference>
<feature type="domain" description="RNA polymerase sigma-70 region 2" evidence="7">
    <location>
        <begin position="23"/>
        <end position="93"/>
    </location>
</feature>
<feature type="DNA-binding region" description="H-T-H motif" evidence="6">
    <location>
        <begin position="193"/>
        <end position="212"/>
    </location>
</feature>
<dbReference type="Gene3D" id="1.10.1740.10">
    <property type="match status" value="1"/>
</dbReference>
<dbReference type="GO" id="GO:0006352">
    <property type="term" value="P:DNA-templated transcription initiation"/>
    <property type="evidence" value="ECO:0007669"/>
    <property type="project" value="UniProtKB-UniRule"/>
</dbReference>
<dbReference type="PIRSF" id="PIRSF038953">
    <property type="entry name" value="SigI"/>
    <property type="match status" value="1"/>
</dbReference>
<evidence type="ECO:0000259" key="7">
    <source>
        <dbReference type="Pfam" id="PF04542"/>
    </source>
</evidence>
<comment type="subunit">
    <text evidence="6">Interacts with RsgI.</text>
</comment>
<dbReference type="Proteomes" id="UP000322294">
    <property type="component" value="Unassembled WGS sequence"/>
</dbReference>
<evidence type="ECO:0000313" key="9">
    <source>
        <dbReference type="Proteomes" id="UP000322294"/>
    </source>
</evidence>
<comment type="function">
    <text evidence="6">Sigma factors are initiation factors that promote the attachment of RNA polymerase to specific initiation sites and are then released.</text>
</comment>
<evidence type="ECO:0000256" key="4">
    <source>
        <dbReference type="ARBA" id="ARBA00023125"/>
    </source>
</evidence>
<keyword evidence="2 6" id="KW-0805">Transcription regulation</keyword>
<comment type="similarity">
    <text evidence="6">Belongs to the sigma-70 factor family. SigI subfamily.</text>
</comment>
<evidence type="ECO:0000256" key="1">
    <source>
        <dbReference type="ARBA" id="ARBA00022490"/>
    </source>
</evidence>
<feature type="short sequence motif" description="Polymerase core binding" evidence="6">
    <location>
        <begin position="49"/>
        <end position="62"/>
    </location>
</feature>
<dbReference type="InterPro" id="IPR007627">
    <property type="entry name" value="RNA_pol_sigma70_r2"/>
</dbReference>
<dbReference type="GO" id="GO:0016987">
    <property type="term" value="F:sigma factor activity"/>
    <property type="evidence" value="ECO:0007669"/>
    <property type="project" value="UniProtKB-UniRule"/>
</dbReference>
<name>A0A5S5B0Y0_9FIRM</name>
<gene>
    <name evidence="6" type="primary">sigI</name>
    <name evidence="8" type="ORF">LZ11_00228</name>
</gene>
<dbReference type="AlphaFoldDB" id="A0A5S5B0Y0"/>
<dbReference type="NCBIfam" id="NF006178">
    <property type="entry name" value="PRK08311.2-6"/>
    <property type="match status" value="1"/>
</dbReference>
<dbReference type="OrthoDB" id="3190733at2"/>
<keyword evidence="4 6" id="KW-0238">DNA-binding</keyword>
<dbReference type="InterPro" id="IPR014244">
    <property type="entry name" value="RNA_pol_sigma-I"/>
</dbReference>